<accession>A0AC61MSR5</accession>
<evidence type="ECO:0000313" key="1">
    <source>
        <dbReference type="EMBL" id="QQK08710.1"/>
    </source>
</evidence>
<evidence type="ECO:0000313" key="2">
    <source>
        <dbReference type="Proteomes" id="UP000595814"/>
    </source>
</evidence>
<gene>
    <name evidence="1" type="ORF">JFY71_03990</name>
</gene>
<dbReference type="Proteomes" id="UP000595814">
    <property type="component" value="Chromosome"/>
</dbReference>
<sequence length="430" mass="49203">MKLLFFEIKRIFKSPIFYISLAIIFGFTFIQMDINDDIYDEDPALAKKRHEEMVRKAKKEVMDGEEILVYENSIIYEEAGYGSKKTDDISVVQENSVERLIYEFNENSYATYPFGFLKEIQLSNGEQEQMAKYLSKLTGKSLEEVKNSSTESEFYKSLNYSTTGKKEFLKIMSSVDDLLGGGSYYSEKKIISKYGDAPMDYEDAVEDYNIIKNKDKFTGAYARLFCDYLGIIISFAPILLAVYMWYQDKTSGALEIVNSKSVGSSKLVLTRILAMFIVFTLAIFILATIYNVKVISVYGVDNVDIFTFYKYILLWILPNLLFVLAFGTLITILTNYPVGIVGMLVLWIVFIFGNSNNLYGGYGWPLILRHSTIGNTEFYFNNIGSVYTNRVIYTVISVAFILLAIKIFDLKRNGGMVKIERIGNNRKKRA</sequence>
<proteinExistence type="predicted"/>
<organism evidence="1 2">
    <name type="scientific">Miniphocaeibacter halophilus</name>
    <dbReference type="NCBI Taxonomy" id="2931922"/>
    <lineage>
        <taxon>Bacteria</taxon>
        <taxon>Bacillati</taxon>
        <taxon>Bacillota</taxon>
        <taxon>Tissierellia</taxon>
        <taxon>Tissierellales</taxon>
        <taxon>Peptoniphilaceae</taxon>
        <taxon>Miniphocaeibacter</taxon>
    </lineage>
</organism>
<reference evidence="1 2" key="1">
    <citation type="journal article" date="2022" name="Int. J. Syst. Evol. Microbiol.">
        <title>Miniphocaeibacter halophilus sp. nov., an ammonium-tolerant acetate-producing bacterium isolated from a biogas system.</title>
        <authorList>
            <person name="Schnurer A."/>
            <person name="Singh A."/>
            <person name="Bi S."/>
            <person name="Qiao W."/>
            <person name="Westerholm M."/>
        </authorList>
    </citation>
    <scope>NUCLEOTIDE SEQUENCE [LARGE SCALE GENOMIC DNA]</scope>
    <source>
        <strain evidence="1 2">AMB_01</strain>
    </source>
</reference>
<name>A0AC61MSR5_9FIRM</name>
<protein>
    <submittedName>
        <fullName evidence="1">ABC transporter permease</fullName>
    </submittedName>
</protein>
<keyword evidence="2" id="KW-1185">Reference proteome</keyword>
<dbReference type="EMBL" id="CP066744">
    <property type="protein sequence ID" value="QQK08710.1"/>
    <property type="molecule type" value="Genomic_DNA"/>
</dbReference>